<dbReference type="InterPro" id="IPR009758">
    <property type="entry name" value="DUF1326"/>
</dbReference>
<gene>
    <name evidence="1" type="ORF">NWT39_03970</name>
</gene>
<dbReference type="GeneID" id="74946065"/>
<sequence>MPDGWKLEGDYFESCNCETVCPCIFMGNPDQGECNLTCAWHIKTGHYESTRLDGLNVVAVFHTPGNMLTGPKWKAALYLDEHATKEQADALGKIYSGQAGGFFGVIAGLIGEIVGVRSVPILFEADGKKRSLQIPSALDLTIEGITGADQKTEAVITNPQLYGAPGFPITVAKSVKHRFSDHDMKWDNSGKNGFYSKFAYAP</sequence>
<accession>A0A977NMJ2</accession>
<organism evidence="1">
    <name type="scientific">Nitrososphaera viennensis</name>
    <dbReference type="NCBI Taxonomy" id="1034015"/>
    <lineage>
        <taxon>Archaea</taxon>
        <taxon>Nitrososphaerota</taxon>
        <taxon>Nitrososphaeria</taxon>
        <taxon>Nitrososphaerales</taxon>
        <taxon>Nitrososphaeraceae</taxon>
        <taxon>Nitrososphaera</taxon>
    </lineage>
</organism>
<dbReference type="EMBL" id="CP103305">
    <property type="protein sequence ID" value="UVS69949.1"/>
    <property type="molecule type" value="Genomic_DNA"/>
</dbReference>
<name>A0A977NMJ2_9ARCH</name>
<protein>
    <submittedName>
        <fullName evidence="1">DUF1326 domain-containing protein</fullName>
    </submittedName>
</protein>
<dbReference type="AlphaFoldDB" id="A0A977NMJ2"/>
<dbReference type="Pfam" id="PF07040">
    <property type="entry name" value="DUF1326"/>
    <property type="match status" value="1"/>
</dbReference>
<dbReference type="Proteomes" id="UP001059771">
    <property type="component" value="Chromosome"/>
</dbReference>
<evidence type="ECO:0000313" key="1">
    <source>
        <dbReference type="EMBL" id="UVS69949.1"/>
    </source>
</evidence>
<dbReference type="RefSeq" id="WP_075054116.1">
    <property type="nucleotide sequence ID" value="NZ_CP103305.1"/>
</dbReference>
<reference evidence="1" key="1">
    <citation type="submission" date="2022-08" db="EMBL/GenBank/DDBJ databases">
        <title>Dynamic responses of ammonia-oxidizing microbial communities induced by reactive oxygen species (ROS) in fluctuating redox aquifers.</title>
        <authorList>
            <person name="Wang P."/>
            <person name="Wang H."/>
        </authorList>
    </citation>
    <scope>NUCLEOTIDE SEQUENCE</scope>
    <source>
        <strain evidence="1">PLX03</strain>
    </source>
</reference>
<proteinExistence type="predicted"/>